<evidence type="ECO:0000313" key="7">
    <source>
        <dbReference type="Proteomes" id="UP001461498"/>
    </source>
</evidence>
<evidence type="ECO:0000313" key="6">
    <source>
        <dbReference type="EMBL" id="KAK9502108.1"/>
    </source>
</evidence>
<feature type="chain" id="PRO_5043822253" evidence="5">
    <location>
        <begin position="19"/>
        <end position="185"/>
    </location>
</feature>
<dbReference type="Pfam" id="PF03973">
    <property type="entry name" value="Triabin"/>
    <property type="match status" value="1"/>
</dbReference>
<dbReference type="GO" id="GO:0005737">
    <property type="term" value="C:cytoplasm"/>
    <property type="evidence" value="ECO:0007669"/>
    <property type="project" value="TreeGrafter"/>
</dbReference>
<evidence type="ECO:0000256" key="1">
    <source>
        <dbReference type="ARBA" id="ARBA00004613"/>
    </source>
</evidence>
<dbReference type="EMBL" id="JAPXFL010000009">
    <property type="protein sequence ID" value="KAK9502108.1"/>
    <property type="molecule type" value="Genomic_DNA"/>
</dbReference>
<organism evidence="6 7">
    <name type="scientific">Rhynocoris fuscipes</name>
    <dbReference type="NCBI Taxonomy" id="488301"/>
    <lineage>
        <taxon>Eukaryota</taxon>
        <taxon>Metazoa</taxon>
        <taxon>Ecdysozoa</taxon>
        <taxon>Arthropoda</taxon>
        <taxon>Hexapoda</taxon>
        <taxon>Insecta</taxon>
        <taxon>Pterygota</taxon>
        <taxon>Neoptera</taxon>
        <taxon>Paraneoptera</taxon>
        <taxon>Hemiptera</taxon>
        <taxon>Heteroptera</taxon>
        <taxon>Panheteroptera</taxon>
        <taxon>Cimicomorpha</taxon>
        <taxon>Reduviidae</taxon>
        <taxon>Harpactorinae</taxon>
        <taxon>Harpactorini</taxon>
        <taxon>Rhynocoris</taxon>
    </lineage>
</organism>
<keyword evidence="7" id="KW-1185">Reference proteome</keyword>
<name>A0AAW1CTB7_9HEMI</name>
<keyword evidence="3 5" id="KW-0732">Signal</keyword>
<protein>
    <submittedName>
        <fullName evidence="6">Uncharacterized protein</fullName>
    </submittedName>
</protein>
<dbReference type="GO" id="GO:0000302">
    <property type="term" value="P:response to reactive oxygen species"/>
    <property type="evidence" value="ECO:0007669"/>
    <property type="project" value="TreeGrafter"/>
</dbReference>
<feature type="signal peptide" evidence="5">
    <location>
        <begin position="1"/>
        <end position="18"/>
    </location>
</feature>
<dbReference type="SUPFAM" id="SSF50814">
    <property type="entry name" value="Lipocalins"/>
    <property type="match status" value="1"/>
</dbReference>
<evidence type="ECO:0000256" key="2">
    <source>
        <dbReference type="ARBA" id="ARBA00022525"/>
    </source>
</evidence>
<dbReference type="Gene3D" id="2.40.128.20">
    <property type="match status" value="1"/>
</dbReference>
<dbReference type="PANTHER" id="PTHR10612:SF34">
    <property type="entry name" value="APOLIPOPROTEIN D"/>
    <property type="match status" value="1"/>
</dbReference>
<comment type="similarity">
    <text evidence="4">Belongs to the calycin superfamily. Triabin family.</text>
</comment>
<accession>A0AAW1CTB7</accession>
<comment type="subcellular location">
    <subcellularLocation>
        <location evidence="1">Secreted</location>
    </subcellularLocation>
</comment>
<comment type="caution">
    <text evidence="6">The sequence shown here is derived from an EMBL/GenBank/DDBJ whole genome shotgun (WGS) entry which is preliminary data.</text>
</comment>
<gene>
    <name evidence="6" type="ORF">O3M35_012701</name>
</gene>
<dbReference type="InterPro" id="IPR012674">
    <property type="entry name" value="Calycin"/>
</dbReference>
<evidence type="ECO:0000256" key="3">
    <source>
        <dbReference type="ARBA" id="ARBA00022729"/>
    </source>
</evidence>
<proteinExistence type="inferred from homology"/>
<dbReference type="AlphaFoldDB" id="A0AAW1CTB7"/>
<sequence>MSAIRAFLLVGLVTLSSAVFWPSCKDFPGKPNFNPEAYFNGTWYMIRSSPASKHFCLSIKAEITEKNVHELFTIKSAQQTDYAKCLINLESFKGDGKFITKMWRISENGTIKDPNYETANKIIIDTDYDNYAVVYNCIITGTPSDYEILSRNSDPDQLHPNVELAIKNIGMTLKDFGSSGCQKVN</sequence>
<evidence type="ECO:0000256" key="4">
    <source>
        <dbReference type="ARBA" id="ARBA00034121"/>
    </source>
</evidence>
<dbReference type="GO" id="GO:0005576">
    <property type="term" value="C:extracellular region"/>
    <property type="evidence" value="ECO:0007669"/>
    <property type="project" value="UniProtKB-SubCell"/>
</dbReference>
<dbReference type="InterPro" id="IPR005657">
    <property type="entry name" value="Triabi/Procalin"/>
</dbReference>
<dbReference type="GO" id="GO:0030682">
    <property type="term" value="P:symbiont-mediated perturbation of host defenses"/>
    <property type="evidence" value="ECO:0007669"/>
    <property type="project" value="InterPro"/>
</dbReference>
<dbReference type="Proteomes" id="UP001461498">
    <property type="component" value="Unassembled WGS sequence"/>
</dbReference>
<keyword evidence="2" id="KW-0964">Secreted</keyword>
<evidence type="ECO:0000256" key="5">
    <source>
        <dbReference type="SAM" id="SignalP"/>
    </source>
</evidence>
<dbReference type="PANTHER" id="PTHR10612">
    <property type="entry name" value="APOLIPOPROTEIN D"/>
    <property type="match status" value="1"/>
</dbReference>
<reference evidence="6 7" key="1">
    <citation type="submission" date="2022-12" db="EMBL/GenBank/DDBJ databases">
        <title>Chromosome-level genome assembly of true bugs.</title>
        <authorList>
            <person name="Ma L."/>
            <person name="Li H."/>
        </authorList>
    </citation>
    <scope>NUCLEOTIDE SEQUENCE [LARGE SCALE GENOMIC DNA]</scope>
    <source>
        <strain evidence="6">Lab_2022b</strain>
    </source>
</reference>
<dbReference type="GO" id="GO:0006629">
    <property type="term" value="P:lipid metabolic process"/>
    <property type="evidence" value="ECO:0007669"/>
    <property type="project" value="TreeGrafter"/>
</dbReference>